<dbReference type="EMBL" id="JAEKJY010000002">
    <property type="protein sequence ID" value="MBN8235087.1"/>
    <property type="molecule type" value="Genomic_DNA"/>
</dbReference>
<keyword evidence="1" id="KW-1133">Transmembrane helix</keyword>
<keyword evidence="3" id="KW-1185">Reference proteome</keyword>
<evidence type="ECO:0000313" key="3">
    <source>
        <dbReference type="Proteomes" id="UP000663970"/>
    </source>
</evidence>
<protein>
    <submittedName>
        <fullName evidence="2">Uncharacterized protein</fullName>
    </submittedName>
</protein>
<proteinExistence type="predicted"/>
<evidence type="ECO:0000256" key="1">
    <source>
        <dbReference type="SAM" id="Phobius"/>
    </source>
</evidence>
<organism evidence="2 3">
    <name type="scientific">Halobacillus kuroshimensis</name>
    <dbReference type="NCBI Taxonomy" id="302481"/>
    <lineage>
        <taxon>Bacteria</taxon>
        <taxon>Bacillati</taxon>
        <taxon>Bacillota</taxon>
        <taxon>Bacilli</taxon>
        <taxon>Bacillales</taxon>
        <taxon>Bacillaceae</taxon>
        <taxon>Halobacillus</taxon>
    </lineage>
</organism>
<keyword evidence="1" id="KW-0812">Transmembrane</keyword>
<keyword evidence="1" id="KW-0472">Membrane</keyword>
<accession>A0ABS3DUP8</accession>
<feature type="transmembrane region" description="Helical" evidence="1">
    <location>
        <begin position="73"/>
        <end position="94"/>
    </location>
</feature>
<feature type="transmembrane region" description="Helical" evidence="1">
    <location>
        <begin position="100"/>
        <end position="118"/>
    </location>
</feature>
<gene>
    <name evidence="2" type="ORF">JF544_07480</name>
</gene>
<sequence>MKKYYTEAILLSVLIGVLIRGVVLLWSGRPLLSGPVDYIFSVLIAVLSCSAAFIIHMHILAGRKSSFLKKAGWSCLLIALLYGSGNLLFSGHSILFEAAFYGYGAGILALSLLLIYQLNKRIQTYEYYLMKKKNR</sequence>
<dbReference type="Proteomes" id="UP000663970">
    <property type="component" value="Unassembled WGS sequence"/>
</dbReference>
<reference evidence="2 3" key="1">
    <citation type="submission" date="2020-12" db="EMBL/GenBank/DDBJ databases">
        <title>Oil enriched cultivation method for isolating marine PHA-producing bacteria.</title>
        <authorList>
            <person name="Zheng W."/>
            <person name="Yu S."/>
            <person name="Huang Y."/>
        </authorList>
    </citation>
    <scope>NUCLEOTIDE SEQUENCE [LARGE SCALE GENOMIC DNA]</scope>
    <source>
        <strain evidence="2 3">SY-2-6</strain>
    </source>
</reference>
<feature type="transmembrane region" description="Helical" evidence="1">
    <location>
        <begin position="38"/>
        <end position="61"/>
    </location>
</feature>
<dbReference type="RefSeq" id="WP_206933199.1">
    <property type="nucleotide sequence ID" value="NZ_JAEKJY010000002.1"/>
</dbReference>
<feature type="transmembrane region" description="Helical" evidence="1">
    <location>
        <begin position="7"/>
        <end position="26"/>
    </location>
</feature>
<name>A0ABS3DUP8_9BACI</name>
<evidence type="ECO:0000313" key="2">
    <source>
        <dbReference type="EMBL" id="MBN8235087.1"/>
    </source>
</evidence>
<comment type="caution">
    <text evidence="2">The sequence shown here is derived from an EMBL/GenBank/DDBJ whole genome shotgun (WGS) entry which is preliminary data.</text>
</comment>